<dbReference type="Gene3D" id="1.20.1250.20">
    <property type="entry name" value="MFS general substrate transporter like domains"/>
    <property type="match status" value="1"/>
</dbReference>
<feature type="compositionally biased region" description="Basic residues" evidence="8">
    <location>
        <begin position="176"/>
        <end position="191"/>
    </location>
</feature>
<evidence type="ECO:0008006" key="11">
    <source>
        <dbReference type="Google" id="ProtNLM"/>
    </source>
</evidence>
<reference evidence="9 10" key="1">
    <citation type="submission" date="2023-10" db="EMBL/GenBank/DDBJ databases">
        <authorList>
            <person name="Wang X.X."/>
        </authorList>
    </citation>
    <scope>NUCLEOTIDE SEQUENCE [LARGE SCALE GENOMIC DNA]</scope>
    <source>
        <strain evidence="9 10">NBRC 12816</strain>
    </source>
</reference>
<keyword evidence="10" id="KW-1185">Reference proteome</keyword>
<keyword evidence="3" id="KW-1003">Cell membrane</keyword>
<organism evidence="9 10">
    <name type="scientific">Streptomyces roseolus</name>
    <dbReference type="NCBI Taxonomy" id="67358"/>
    <lineage>
        <taxon>Bacteria</taxon>
        <taxon>Bacillati</taxon>
        <taxon>Actinomycetota</taxon>
        <taxon>Actinomycetes</taxon>
        <taxon>Kitasatosporales</taxon>
        <taxon>Streptomycetaceae</taxon>
        <taxon>Streptomyces</taxon>
    </lineage>
</organism>
<evidence type="ECO:0000256" key="8">
    <source>
        <dbReference type="SAM" id="MobiDB-lite"/>
    </source>
</evidence>
<dbReference type="InterPro" id="IPR036259">
    <property type="entry name" value="MFS_trans_sf"/>
</dbReference>
<comment type="caution">
    <text evidence="9">The sequence shown here is derived from an EMBL/GenBank/DDBJ whole genome shotgun (WGS) entry which is preliminary data.</text>
</comment>
<evidence type="ECO:0000256" key="7">
    <source>
        <dbReference type="ARBA" id="ARBA00023251"/>
    </source>
</evidence>
<evidence type="ECO:0000256" key="6">
    <source>
        <dbReference type="ARBA" id="ARBA00023136"/>
    </source>
</evidence>
<evidence type="ECO:0000256" key="2">
    <source>
        <dbReference type="ARBA" id="ARBA00022448"/>
    </source>
</evidence>
<evidence type="ECO:0000256" key="3">
    <source>
        <dbReference type="ARBA" id="ARBA00022475"/>
    </source>
</evidence>
<sequence>MLGSSPARSGVEFLPFAFGVVLGSVLAVRPGGALVPRTVPAIGGPLTGVGFAWFSLFTADGSFAVDVLGPSLVSGVGIGLCLAPMASLGTSGVEEHEAGSASALLTGSRRIGAALGLAALGTVADARAGGTGTPEALADGCALGMPTGAAIAAAGVLIALAVLPATAPDTEDGRRARDHRHQVKTAHTHVE</sequence>
<keyword evidence="2" id="KW-0813">Transport</keyword>
<dbReference type="PANTHER" id="PTHR42718:SF46">
    <property type="entry name" value="BLR6921 PROTEIN"/>
    <property type="match status" value="1"/>
</dbReference>
<evidence type="ECO:0000313" key="9">
    <source>
        <dbReference type="EMBL" id="MDX2294549.1"/>
    </source>
</evidence>
<comment type="subcellular location">
    <subcellularLocation>
        <location evidence="1">Cell membrane</location>
        <topology evidence="1">Multi-pass membrane protein</topology>
    </subcellularLocation>
</comment>
<keyword evidence="5" id="KW-1133">Transmembrane helix</keyword>
<dbReference type="PANTHER" id="PTHR42718">
    <property type="entry name" value="MAJOR FACILITATOR SUPERFAMILY MULTIDRUG TRANSPORTER MFSC"/>
    <property type="match status" value="1"/>
</dbReference>
<accession>A0ABU4K9W0</accession>
<proteinExistence type="predicted"/>
<dbReference type="Proteomes" id="UP001278571">
    <property type="component" value="Unassembled WGS sequence"/>
</dbReference>
<dbReference type="RefSeq" id="WP_319010854.1">
    <property type="nucleotide sequence ID" value="NZ_JAWJZF010000393.1"/>
</dbReference>
<gene>
    <name evidence="9" type="ORF">R2363_20525</name>
</gene>
<evidence type="ECO:0000313" key="10">
    <source>
        <dbReference type="Proteomes" id="UP001278571"/>
    </source>
</evidence>
<dbReference type="EMBL" id="JAWJZF010000393">
    <property type="protein sequence ID" value="MDX2294549.1"/>
    <property type="molecule type" value="Genomic_DNA"/>
</dbReference>
<evidence type="ECO:0000256" key="4">
    <source>
        <dbReference type="ARBA" id="ARBA00022692"/>
    </source>
</evidence>
<feature type="region of interest" description="Disordered" evidence="8">
    <location>
        <begin position="169"/>
        <end position="191"/>
    </location>
</feature>
<protein>
    <recommendedName>
        <fullName evidence="11">MFS transporter</fullName>
    </recommendedName>
</protein>
<name>A0ABU4K9W0_9ACTN</name>
<evidence type="ECO:0000256" key="5">
    <source>
        <dbReference type="ARBA" id="ARBA00022989"/>
    </source>
</evidence>
<keyword evidence="4" id="KW-0812">Transmembrane</keyword>
<dbReference type="SUPFAM" id="SSF103473">
    <property type="entry name" value="MFS general substrate transporter"/>
    <property type="match status" value="1"/>
</dbReference>
<keyword evidence="6" id="KW-0472">Membrane</keyword>
<evidence type="ECO:0000256" key="1">
    <source>
        <dbReference type="ARBA" id="ARBA00004651"/>
    </source>
</evidence>
<keyword evidence="7" id="KW-0046">Antibiotic resistance</keyword>